<name>A0A484F4K1_9EURY</name>
<evidence type="ECO:0000313" key="2">
    <source>
        <dbReference type="Proteomes" id="UP000294855"/>
    </source>
</evidence>
<dbReference type="Proteomes" id="UP000294855">
    <property type="component" value="Unassembled WGS sequence"/>
</dbReference>
<keyword evidence="2" id="KW-1185">Reference proteome</keyword>
<dbReference type="EMBL" id="SNYS01000008">
    <property type="protein sequence ID" value="TDQ68827.1"/>
    <property type="molecule type" value="Genomic_DNA"/>
</dbReference>
<protein>
    <submittedName>
        <fullName evidence="1">Uncharacterized protein</fullName>
    </submittedName>
</protein>
<comment type="caution">
    <text evidence="1">The sequence shown here is derived from an EMBL/GenBank/DDBJ whole genome shotgun (WGS) entry which is preliminary data.</text>
</comment>
<reference evidence="1 2" key="1">
    <citation type="submission" date="2019-03" db="EMBL/GenBank/DDBJ databases">
        <title>Genomic Encyclopedia of Type Strains, Phase IV (KMG-IV): sequencing the most valuable type-strain genomes for metagenomic binning, comparative biology and taxonomic classification.</title>
        <authorList>
            <person name="Goeker M."/>
        </authorList>
    </citation>
    <scope>NUCLEOTIDE SEQUENCE [LARGE SCALE GENOMIC DNA]</scope>
    <source>
        <strain evidence="1 2">DSM 13328</strain>
    </source>
</reference>
<accession>A0A484F4K1</accession>
<dbReference type="AlphaFoldDB" id="A0A484F4K1"/>
<gene>
    <name evidence="1" type="ORF">C7391_1025</name>
</gene>
<evidence type="ECO:0000313" key="1">
    <source>
        <dbReference type="EMBL" id="TDQ68827.1"/>
    </source>
</evidence>
<sequence length="38" mass="4619">MLFLEKMKNECFKISDFDKKTAFKKNIADHTSRYPHKK</sequence>
<proteinExistence type="predicted"/>
<organism evidence="1 2">
    <name type="scientific">Methanimicrococcus blatticola</name>
    <dbReference type="NCBI Taxonomy" id="91560"/>
    <lineage>
        <taxon>Archaea</taxon>
        <taxon>Methanobacteriati</taxon>
        <taxon>Methanobacteriota</taxon>
        <taxon>Stenosarchaea group</taxon>
        <taxon>Methanomicrobia</taxon>
        <taxon>Methanosarcinales</taxon>
        <taxon>Methanosarcinaceae</taxon>
        <taxon>Methanimicrococcus</taxon>
    </lineage>
</organism>